<dbReference type="SUPFAM" id="SSF56784">
    <property type="entry name" value="HAD-like"/>
    <property type="match status" value="1"/>
</dbReference>
<dbReference type="GO" id="GO:0016791">
    <property type="term" value="F:phosphatase activity"/>
    <property type="evidence" value="ECO:0007669"/>
    <property type="project" value="TreeGrafter"/>
</dbReference>
<dbReference type="InterPro" id="IPR006356">
    <property type="entry name" value="HAD-SF_hydro_IIA_hyp3"/>
</dbReference>
<evidence type="ECO:0000313" key="1">
    <source>
        <dbReference type="EMBL" id="SEA55167.1"/>
    </source>
</evidence>
<gene>
    <name evidence="1" type="ORF">SAMN05444370_106193</name>
</gene>
<sequence length="265" mass="26950">MTPRIAGLREIADRFDAVLLDQFGVLHDGRTAFPGAVACVAALKAAGRRLAVVTNSGKGAGPNRDRLAALGFAPDLFDAVITSGDVCRGALAALPQSASVFVIARDGDRSALAGLALRETADPREADAVLLAGAEPERMTQDGYRALLAPAAARGAPLFCANPDLRMYVRGGTAFGAGAVARDYAATGAPVRWFGKPHPEIFAAALAALDTAPARAVMVGDSAAHDVGGAKLAGCAWVLVEGGVYAGAAQDVPESGGWAMASLAW</sequence>
<dbReference type="InterPro" id="IPR023214">
    <property type="entry name" value="HAD_sf"/>
</dbReference>
<dbReference type="EMBL" id="FNQM01000006">
    <property type="protein sequence ID" value="SEA55167.1"/>
    <property type="molecule type" value="Genomic_DNA"/>
</dbReference>
<dbReference type="InterPro" id="IPR006357">
    <property type="entry name" value="HAD-SF_hydro_IIA"/>
</dbReference>
<protein>
    <submittedName>
        <fullName evidence="1">HAD-superfamily class IIA hydrolase, TIGR01459</fullName>
    </submittedName>
</protein>
<dbReference type="NCBIfam" id="TIGR01459">
    <property type="entry name" value="HAD-SF-IIA-hyp4"/>
    <property type="match status" value="1"/>
</dbReference>
<dbReference type="PANTHER" id="PTHR19288">
    <property type="entry name" value="4-NITROPHENYLPHOSPHATASE-RELATED"/>
    <property type="match status" value="1"/>
</dbReference>
<accession>A0A1H4C4B2</accession>
<reference evidence="1 2" key="1">
    <citation type="submission" date="2016-10" db="EMBL/GenBank/DDBJ databases">
        <authorList>
            <person name="de Groot N.N."/>
        </authorList>
    </citation>
    <scope>NUCLEOTIDE SEQUENCE [LARGE SCALE GENOMIC DNA]</scope>
    <source>
        <strain evidence="1 2">DSM 15345</strain>
    </source>
</reference>
<dbReference type="Gene3D" id="3.40.50.1000">
    <property type="entry name" value="HAD superfamily/HAD-like"/>
    <property type="match status" value="2"/>
</dbReference>
<dbReference type="PANTHER" id="PTHR19288:SF90">
    <property type="entry name" value="OS08G0542600 PROTEIN"/>
    <property type="match status" value="1"/>
</dbReference>
<dbReference type="Pfam" id="PF13344">
    <property type="entry name" value="Hydrolase_6"/>
    <property type="match status" value="1"/>
</dbReference>
<dbReference type="Pfam" id="PF13242">
    <property type="entry name" value="Hydrolase_like"/>
    <property type="match status" value="1"/>
</dbReference>
<dbReference type="GO" id="GO:0005737">
    <property type="term" value="C:cytoplasm"/>
    <property type="evidence" value="ECO:0007669"/>
    <property type="project" value="TreeGrafter"/>
</dbReference>
<evidence type="ECO:0000313" key="2">
    <source>
        <dbReference type="Proteomes" id="UP000198703"/>
    </source>
</evidence>
<dbReference type="InterPro" id="IPR036412">
    <property type="entry name" value="HAD-like_sf"/>
</dbReference>
<proteinExistence type="predicted"/>
<name>A0A1H4C4B2_9RHOB</name>
<dbReference type="RefSeq" id="WP_093253763.1">
    <property type="nucleotide sequence ID" value="NZ_FNQM01000006.1"/>
</dbReference>
<keyword evidence="2" id="KW-1185">Reference proteome</keyword>
<dbReference type="OrthoDB" id="9791073at2"/>
<organism evidence="1 2">
    <name type="scientific">Rubrimonas cliftonensis</name>
    <dbReference type="NCBI Taxonomy" id="89524"/>
    <lineage>
        <taxon>Bacteria</taxon>
        <taxon>Pseudomonadati</taxon>
        <taxon>Pseudomonadota</taxon>
        <taxon>Alphaproteobacteria</taxon>
        <taxon>Rhodobacterales</taxon>
        <taxon>Paracoccaceae</taxon>
        <taxon>Rubrimonas</taxon>
    </lineage>
</organism>
<keyword evidence="1" id="KW-0378">Hydrolase</keyword>
<dbReference type="Proteomes" id="UP000198703">
    <property type="component" value="Unassembled WGS sequence"/>
</dbReference>
<dbReference type="AlphaFoldDB" id="A0A1H4C4B2"/>
<dbReference type="STRING" id="89524.SAMN05444370_106193"/>